<dbReference type="InterPro" id="IPR003593">
    <property type="entry name" value="AAA+_ATPase"/>
</dbReference>
<comment type="similarity">
    <text evidence="1">Belongs to the ABC transporter superfamily.</text>
</comment>
<dbReference type="AlphaFoldDB" id="A0A7D6A1K6"/>
<evidence type="ECO:0000259" key="5">
    <source>
        <dbReference type="PROSITE" id="PS50893"/>
    </source>
</evidence>
<dbReference type="InterPro" id="IPR017871">
    <property type="entry name" value="ABC_transporter-like_CS"/>
</dbReference>
<gene>
    <name evidence="6" type="ORF">H0H12_06630</name>
</gene>
<dbReference type="PROSITE" id="PS50893">
    <property type="entry name" value="ABC_TRANSPORTER_2"/>
    <property type="match status" value="1"/>
</dbReference>
<feature type="domain" description="ABC transporter" evidence="5">
    <location>
        <begin position="41"/>
        <end position="264"/>
    </location>
</feature>
<name>A0A7D6A1K6_PSEPU</name>
<dbReference type="Gene3D" id="3.40.50.300">
    <property type="entry name" value="P-loop containing nucleotide triphosphate hydrolases"/>
    <property type="match status" value="1"/>
</dbReference>
<dbReference type="InterPro" id="IPR003439">
    <property type="entry name" value="ABC_transporter-like_ATP-bd"/>
</dbReference>
<dbReference type="InterPro" id="IPR029439">
    <property type="entry name" value="Wzt_C"/>
</dbReference>
<evidence type="ECO:0000256" key="1">
    <source>
        <dbReference type="ARBA" id="ARBA00005417"/>
    </source>
</evidence>
<keyword evidence="4 6" id="KW-0067">ATP-binding</keyword>
<dbReference type="Gene3D" id="2.70.50.60">
    <property type="entry name" value="abc- transporter (atp binding component) like domain"/>
    <property type="match status" value="1"/>
</dbReference>
<dbReference type="GO" id="GO:0005524">
    <property type="term" value="F:ATP binding"/>
    <property type="evidence" value="ECO:0007669"/>
    <property type="project" value="UniProtKB-KW"/>
</dbReference>
<dbReference type="PROSITE" id="PS00211">
    <property type="entry name" value="ABC_TRANSPORTER_1"/>
    <property type="match status" value="1"/>
</dbReference>
<organism evidence="6 7">
    <name type="scientific">Pseudomonas putida</name>
    <name type="common">Arthrobacter siderocapsulatus</name>
    <dbReference type="NCBI Taxonomy" id="303"/>
    <lineage>
        <taxon>Bacteria</taxon>
        <taxon>Pseudomonadati</taxon>
        <taxon>Pseudomonadota</taxon>
        <taxon>Gammaproteobacteria</taxon>
        <taxon>Pseudomonadales</taxon>
        <taxon>Pseudomonadaceae</taxon>
        <taxon>Pseudomonas</taxon>
    </lineage>
</organism>
<reference evidence="6 7" key="1">
    <citation type="journal article" date="2009" name="Mikrobiologiia">
        <title>[Phenanthren biodegradation and interaction of Pseudomonas putida BS3701 and Burkholderia sp.BS3702 in plant rhizosphere].</title>
        <authorList>
            <person name="Ovchinnikova A.A."/>
            <person name="Vetrova A.A."/>
            <person name="Filonov A.E."/>
            <person name="Boronin A.M."/>
        </authorList>
    </citation>
    <scope>NUCLEOTIDE SEQUENCE [LARGE SCALE GENOMIC DNA]</scope>
    <source>
        <strain evidence="6 7">BS3701</strain>
    </source>
</reference>
<dbReference type="InterPro" id="IPR027417">
    <property type="entry name" value="P-loop_NTPase"/>
</dbReference>
<accession>A0A7D6A1K6</accession>
<evidence type="ECO:0000256" key="4">
    <source>
        <dbReference type="ARBA" id="ARBA00022840"/>
    </source>
</evidence>
<dbReference type="RefSeq" id="WP_180689427.1">
    <property type="nucleotide sequence ID" value="NZ_CP059052.1"/>
</dbReference>
<evidence type="ECO:0000256" key="3">
    <source>
        <dbReference type="ARBA" id="ARBA00022741"/>
    </source>
</evidence>
<evidence type="ECO:0000256" key="2">
    <source>
        <dbReference type="ARBA" id="ARBA00022448"/>
    </source>
</evidence>
<evidence type="ECO:0000313" key="7">
    <source>
        <dbReference type="Proteomes" id="UP000510934"/>
    </source>
</evidence>
<dbReference type="GO" id="GO:0016020">
    <property type="term" value="C:membrane"/>
    <property type="evidence" value="ECO:0007669"/>
    <property type="project" value="InterPro"/>
</dbReference>
<dbReference type="Pfam" id="PF14524">
    <property type="entry name" value="Wzt_C"/>
    <property type="match status" value="1"/>
</dbReference>
<dbReference type="CDD" id="cd03220">
    <property type="entry name" value="ABC_KpsT_Wzt"/>
    <property type="match status" value="1"/>
</dbReference>
<dbReference type="InterPro" id="IPR015860">
    <property type="entry name" value="ABC_transpr_TagH-like"/>
</dbReference>
<dbReference type="SUPFAM" id="SSF52540">
    <property type="entry name" value="P-loop containing nucleoside triphosphate hydrolases"/>
    <property type="match status" value="1"/>
</dbReference>
<keyword evidence="3" id="KW-0547">Nucleotide-binding</keyword>
<keyword evidence="2" id="KW-0813">Transport</keyword>
<dbReference type="Proteomes" id="UP000510934">
    <property type="component" value="Chromosome"/>
</dbReference>
<dbReference type="SMART" id="SM00382">
    <property type="entry name" value="AAA"/>
    <property type="match status" value="1"/>
</dbReference>
<proteinExistence type="inferred from homology"/>
<sequence>MCSDIAIKVSNVSKTFETYDKPQRRLQQFMYRVLSRVALVPRLRHFFDSRAAACSNKFEALHDISFEVQKGQTVGIIGRNGSGKSTLLQIICGTLNPTHGSAEINGRVAALLELGSGFNPDFTGRENVYLNGQLYGLTVKQIDERFERIVAFADIGDFVEQPTKTYSSGMLVRLAFAVIAHVDADVLVIDEALAVGDAFFTQKCMRFLREFMKTGTVLFVSHDTASVKNLCSYAVWLEKGKVIQEGLPKVVSDFYLEAFYEAQQGKGTTTKLKPKLRIERQVAVKDQRLEFINTTQHRNDLQIFEFNHESSSFGLGTAQIVDVSFTTAEGERLLWLVGGELVTITILAVTHQQLQSPIVGFYIKDRLGQTLFGDNTYLTYIDHPVQAMEEEALRCDFTFHMPILPKGDYSICVALAEGTQEEHVQMHWIHDALFFKSEATSASTGLIGIPMQDISLKLTAAPEFDHS</sequence>
<dbReference type="InterPro" id="IPR050683">
    <property type="entry name" value="Bact_Polysacc_Export_ATP-bd"/>
</dbReference>
<dbReference type="EMBL" id="CP059052">
    <property type="protein sequence ID" value="QLJ15616.1"/>
    <property type="molecule type" value="Genomic_DNA"/>
</dbReference>
<dbReference type="GO" id="GO:0016887">
    <property type="term" value="F:ATP hydrolysis activity"/>
    <property type="evidence" value="ECO:0007669"/>
    <property type="project" value="InterPro"/>
</dbReference>
<dbReference type="PANTHER" id="PTHR46743">
    <property type="entry name" value="TEICHOIC ACIDS EXPORT ATP-BINDING PROTEIN TAGH"/>
    <property type="match status" value="1"/>
</dbReference>
<dbReference type="CDD" id="cd10147">
    <property type="entry name" value="Wzt_C-like"/>
    <property type="match status" value="1"/>
</dbReference>
<dbReference type="PANTHER" id="PTHR46743:SF2">
    <property type="entry name" value="TEICHOIC ACIDS EXPORT ATP-BINDING PROTEIN TAGH"/>
    <property type="match status" value="1"/>
</dbReference>
<dbReference type="GO" id="GO:0140359">
    <property type="term" value="F:ABC-type transporter activity"/>
    <property type="evidence" value="ECO:0007669"/>
    <property type="project" value="InterPro"/>
</dbReference>
<protein>
    <submittedName>
        <fullName evidence="6">ABC transporter ATP-binding protein</fullName>
    </submittedName>
</protein>
<dbReference type="Pfam" id="PF00005">
    <property type="entry name" value="ABC_tran"/>
    <property type="match status" value="1"/>
</dbReference>
<evidence type="ECO:0000313" key="6">
    <source>
        <dbReference type="EMBL" id="QLJ15616.1"/>
    </source>
</evidence>